<comment type="subcellular location">
    <subcellularLocation>
        <location evidence="1">Cytoplasm</location>
    </subcellularLocation>
</comment>
<evidence type="ECO:0000256" key="1">
    <source>
        <dbReference type="ARBA" id="ARBA00004496"/>
    </source>
</evidence>
<gene>
    <name evidence="11" type="ORF">KJ970_05515</name>
</gene>
<evidence type="ECO:0000313" key="12">
    <source>
        <dbReference type="Proteomes" id="UP000777784"/>
    </source>
</evidence>
<reference evidence="11" key="1">
    <citation type="submission" date="2021-05" db="EMBL/GenBank/DDBJ databases">
        <title>Energy efficiency and biological interactions define the core microbiome of deep oligotrophic groundwater.</title>
        <authorList>
            <person name="Mehrshad M."/>
            <person name="Lopez-Fernandez M."/>
            <person name="Bell E."/>
            <person name="Bernier-Latmani R."/>
            <person name="Bertilsson S."/>
            <person name="Dopson M."/>
        </authorList>
    </citation>
    <scope>NUCLEOTIDE SEQUENCE</scope>
    <source>
        <strain evidence="11">Modern_marine.mb.64</strain>
    </source>
</reference>
<evidence type="ECO:0000256" key="8">
    <source>
        <dbReference type="ARBA" id="ARBA00026068"/>
    </source>
</evidence>
<comment type="function">
    <text evidence="7">Activator of cell division through the inhibition of FtsZ GTPase activity, therefore promoting FtsZ assembly into bundles of protofilaments necessary for the formation of the division Z ring. It is recruited early at mid-cell but it is not essential for cell division.</text>
</comment>
<dbReference type="PANTHER" id="PTHR34981">
    <property type="entry name" value="CELL DIVISION PROTEIN ZAPA"/>
    <property type="match status" value="1"/>
</dbReference>
<dbReference type="EMBL" id="JAHJDP010000028">
    <property type="protein sequence ID" value="MBU2690367.1"/>
    <property type="molecule type" value="Genomic_DNA"/>
</dbReference>
<proteinExistence type="predicted"/>
<dbReference type="InterPro" id="IPR053712">
    <property type="entry name" value="Bac_CellDiv_Activator"/>
</dbReference>
<evidence type="ECO:0000256" key="5">
    <source>
        <dbReference type="ARBA" id="ARBA00023210"/>
    </source>
</evidence>
<organism evidence="11 12">
    <name type="scientific">Eiseniibacteriota bacterium</name>
    <dbReference type="NCBI Taxonomy" id="2212470"/>
    <lineage>
        <taxon>Bacteria</taxon>
        <taxon>Candidatus Eiseniibacteriota</taxon>
    </lineage>
</organism>
<dbReference type="GO" id="GO:0030428">
    <property type="term" value="C:cell septum"/>
    <property type="evidence" value="ECO:0007669"/>
    <property type="project" value="TreeGrafter"/>
</dbReference>
<keyword evidence="10" id="KW-0175">Coiled coil</keyword>
<keyword evidence="4 11" id="KW-0132">Cell division</keyword>
<accession>A0A948W2U8</accession>
<feature type="coiled-coil region" evidence="10">
    <location>
        <begin position="62"/>
        <end position="96"/>
    </location>
</feature>
<dbReference type="InterPro" id="IPR036192">
    <property type="entry name" value="Cell_div_ZapA-like_sf"/>
</dbReference>
<evidence type="ECO:0000256" key="6">
    <source>
        <dbReference type="ARBA" id="ARBA00023306"/>
    </source>
</evidence>
<comment type="subunit">
    <text evidence="8">Homodimer. Interacts with FtsZ.</text>
</comment>
<sequence length="111" mass="12517">MPGDPTTKVKILGEEYRIQGDSDAEEIQKLARFVEEMMKELLGASPITEPKRLAVLTAMNIAQKLLRERENSTQLLETLKERIGELTDRLDDTLLAVDLETPILSSDLVEH</sequence>
<evidence type="ECO:0000256" key="9">
    <source>
        <dbReference type="ARBA" id="ARBA00033158"/>
    </source>
</evidence>
<protein>
    <recommendedName>
        <fullName evidence="2">Cell division protein ZapA</fullName>
    </recommendedName>
    <alternativeName>
        <fullName evidence="9">Z ring-associated protein ZapA</fullName>
    </alternativeName>
</protein>
<keyword evidence="3" id="KW-0963">Cytoplasm</keyword>
<keyword evidence="6" id="KW-0131">Cell cycle</keyword>
<dbReference type="PANTHER" id="PTHR34981:SF1">
    <property type="entry name" value="CELL DIVISION PROTEIN ZAPA"/>
    <property type="match status" value="1"/>
</dbReference>
<keyword evidence="5" id="KW-0717">Septation</keyword>
<evidence type="ECO:0000256" key="3">
    <source>
        <dbReference type="ARBA" id="ARBA00022490"/>
    </source>
</evidence>
<name>A0A948W2U8_UNCEI</name>
<dbReference type="GO" id="GO:0000917">
    <property type="term" value="P:division septum assembly"/>
    <property type="evidence" value="ECO:0007669"/>
    <property type="project" value="UniProtKB-KW"/>
</dbReference>
<dbReference type="GO" id="GO:0043093">
    <property type="term" value="P:FtsZ-dependent cytokinesis"/>
    <property type="evidence" value="ECO:0007669"/>
    <property type="project" value="TreeGrafter"/>
</dbReference>
<evidence type="ECO:0000256" key="10">
    <source>
        <dbReference type="SAM" id="Coils"/>
    </source>
</evidence>
<dbReference type="GO" id="GO:0005829">
    <property type="term" value="C:cytosol"/>
    <property type="evidence" value="ECO:0007669"/>
    <property type="project" value="TreeGrafter"/>
</dbReference>
<evidence type="ECO:0000256" key="4">
    <source>
        <dbReference type="ARBA" id="ARBA00022618"/>
    </source>
</evidence>
<dbReference type="Proteomes" id="UP000777784">
    <property type="component" value="Unassembled WGS sequence"/>
</dbReference>
<dbReference type="InterPro" id="IPR007838">
    <property type="entry name" value="Cell_div_ZapA-like"/>
</dbReference>
<dbReference type="AlphaFoldDB" id="A0A948W2U8"/>
<evidence type="ECO:0000256" key="7">
    <source>
        <dbReference type="ARBA" id="ARBA00024910"/>
    </source>
</evidence>
<dbReference type="GO" id="GO:0000921">
    <property type="term" value="P:septin ring assembly"/>
    <property type="evidence" value="ECO:0007669"/>
    <property type="project" value="TreeGrafter"/>
</dbReference>
<dbReference type="GO" id="GO:0032153">
    <property type="term" value="C:cell division site"/>
    <property type="evidence" value="ECO:0007669"/>
    <property type="project" value="TreeGrafter"/>
</dbReference>
<dbReference type="Pfam" id="PF05164">
    <property type="entry name" value="ZapA"/>
    <property type="match status" value="1"/>
</dbReference>
<dbReference type="Gene3D" id="6.10.250.790">
    <property type="match status" value="1"/>
</dbReference>
<evidence type="ECO:0000256" key="2">
    <source>
        <dbReference type="ARBA" id="ARBA00015195"/>
    </source>
</evidence>
<evidence type="ECO:0000313" key="11">
    <source>
        <dbReference type="EMBL" id="MBU2690367.1"/>
    </source>
</evidence>
<dbReference type="SUPFAM" id="SSF102829">
    <property type="entry name" value="Cell division protein ZapA-like"/>
    <property type="match status" value="1"/>
</dbReference>
<comment type="caution">
    <text evidence="11">The sequence shown here is derived from an EMBL/GenBank/DDBJ whole genome shotgun (WGS) entry which is preliminary data.</text>
</comment>